<evidence type="ECO:0000256" key="2">
    <source>
        <dbReference type="ARBA" id="ARBA00001947"/>
    </source>
</evidence>
<name>A0A2S3R0Z5_VIBVL</name>
<evidence type="ECO:0000313" key="17">
    <source>
        <dbReference type="Proteomes" id="UP000237466"/>
    </source>
</evidence>
<dbReference type="RefSeq" id="WP_103200670.1">
    <property type="nucleotide sequence ID" value="NZ_PDGH01000102.1"/>
</dbReference>
<comment type="catalytic activity">
    <reaction evidence="1">
        <text>Digestion of native collagen in the triple helical region at Xaa-|-Gly bonds. With synthetic peptides, a preference is shown for Gly at P3 and P1', Pro and Ala at P2 and P2', and hydroxyproline, Ala or Arg at P3'.</text>
        <dbReference type="EC" id="3.4.24.3"/>
    </reaction>
</comment>
<dbReference type="EC" id="3.4.24.3" evidence="4"/>
<dbReference type="Gene3D" id="1.10.390.20">
    <property type="match status" value="1"/>
</dbReference>
<keyword evidence="11" id="KW-0482">Metalloprotease</keyword>
<feature type="active site" evidence="13">
    <location>
        <position position="468"/>
    </location>
</feature>
<proteinExistence type="predicted"/>
<evidence type="ECO:0000256" key="8">
    <source>
        <dbReference type="ARBA" id="ARBA00022729"/>
    </source>
</evidence>
<dbReference type="GO" id="GO:0004222">
    <property type="term" value="F:metalloendopeptidase activity"/>
    <property type="evidence" value="ECO:0007669"/>
    <property type="project" value="UniProtKB-EC"/>
</dbReference>
<dbReference type="PANTHER" id="PTHR13062">
    <property type="entry name" value="COLLAGENASE"/>
    <property type="match status" value="1"/>
</dbReference>
<keyword evidence="6" id="KW-0645">Protease</keyword>
<dbReference type="AlphaFoldDB" id="A0A2S3R0Z5"/>
<sequence length="715" mass="80889">MDIIMTLQQNTRSILALAIILGLSGCGGDSGGSSSSPTVQPDKPDTPTTNPDDRFTKSGQCTATQLIADTSSFASQIANADYDCMSSWFSTSQIEADALFSEQNLALVNEALLETVNQYQGEEKTAKHIYYLAEFIKAAYKNRHDTYARKIAPFSTELSQNIATTSATFLRNTHALEMGDEQMKALGSMLIIVDSVRQLHIAASDVFALLNQFEQRLTENYYYRKAINNIFVAMAGHSQSDDFYQLLANDHRYIDTLSTFVSHNQWALGTDSEFLIGNAARELARLIKTDDDKLKEKMTQTLATLLQQFPLGGQSDRVWVGIAEMVNAYAPERAAELGLQDAKERLRQRIMTFSHDCQGPAQILAQTMTLAQAEQVCRTLNDKEVDFHTVAKTNQQPVPDDNSDKVDVIVFKTKDDYSTYSSFLFGNTTNNGGQFLERDPSQANNVPRFVAYQNGWDDDFSILNLEHEYVHYLDGRFNQYGDFHTTMREGHIVWWLEGFAEYMYYKEGYHAALVLGKEKTHTLPEVFATSYNDGVNRIYRWGYLGVRFLFEKHPEAVEQLLHHSRLGEYKQWVDYLDQIGPIYANEFSLWLDDVTKDIDDTVTPPSKEEKPQELALNTPFSVSGAQFAEKLFFVDVAANTRELTLTIQGSGDADLYACFDKVCHYHDYQWTNFTHGSNESIQIEKESDGYVKAGRYYLSISGREAFDVRVTAQAQ</sequence>
<feature type="domain" description="Peptidase M9 collagenase N-terminal" evidence="15">
    <location>
        <begin position="70"/>
        <end position="245"/>
    </location>
</feature>
<evidence type="ECO:0000256" key="9">
    <source>
        <dbReference type="ARBA" id="ARBA00022801"/>
    </source>
</evidence>
<feature type="region of interest" description="Disordered" evidence="14">
    <location>
        <begin position="31"/>
        <end position="56"/>
    </location>
</feature>
<accession>A0A2S3R0Z5</accession>
<keyword evidence="9" id="KW-0378">Hydrolase</keyword>
<dbReference type="PANTHER" id="PTHR13062:SF9">
    <property type="entry name" value="MICROBIAL COLLAGENASE"/>
    <property type="match status" value="1"/>
</dbReference>
<dbReference type="Gene3D" id="3.40.30.160">
    <property type="entry name" value="Collagenase ColT, N-terminal domain"/>
    <property type="match status" value="1"/>
</dbReference>
<evidence type="ECO:0000256" key="4">
    <source>
        <dbReference type="ARBA" id="ARBA00012653"/>
    </source>
</evidence>
<dbReference type="EMBL" id="PDGH01000102">
    <property type="protein sequence ID" value="POB46451.1"/>
    <property type="molecule type" value="Genomic_DNA"/>
</dbReference>
<evidence type="ECO:0000256" key="11">
    <source>
        <dbReference type="ARBA" id="ARBA00023049"/>
    </source>
</evidence>
<comment type="cofactor">
    <cofactor evidence="2">
        <name>Zn(2+)</name>
        <dbReference type="ChEBI" id="CHEBI:29105"/>
    </cofactor>
</comment>
<evidence type="ECO:0000256" key="6">
    <source>
        <dbReference type="ARBA" id="ARBA00022670"/>
    </source>
</evidence>
<dbReference type="Pfam" id="PF08453">
    <property type="entry name" value="Peptidase_M9_N"/>
    <property type="match status" value="1"/>
</dbReference>
<dbReference type="PRINTS" id="PR00931">
    <property type="entry name" value="MICOLLPTASE"/>
</dbReference>
<evidence type="ECO:0000256" key="7">
    <source>
        <dbReference type="ARBA" id="ARBA00022723"/>
    </source>
</evidence>
<evidence type="ECO:0000259" key="15">
    <source>
        <dbReference type="Pfam" id="PF08453"/>
    </source>
</evidence>
<evidence type="ECO:0000256" key="10">
    <source>
        <dbReference type="ARBA" id="ARBA00022833"/>
    </source>
</evidence>
<dbReference type="InterPro" id="IPR002169">
    <property type="entry name" value="Peptidase_M9A/M9B"/>
</dbReference>
<evidence type="ECO:0000256" key="3">
    <source>
        <dbReference type="ARBA" id="ARBA00004613"/>
    </source>
</evidence>
<evidence type="ECO:0000256" key="13">
    <source>
        <dbReference type="PIRSR" id="PIRSR602169-1"/>
    </source>
</evidence>
<gene>
    <name evidence="16" type="ORF">CRN52_14980</name>
</gene>
<organism evidence="16 17">
    <name type="scientific">Vibrio vulnificus</name>
    <dbReference type="NCBI Taxonomy" id="672"/>
    <lineage>
        <taxon>Bacteria</taxon>
        <taxon>Pseudomonadati</taxon>
        <taxon>Pseudomonadota</taxon>
        <taxon>Gammaproteobacteria</taxon>
        <taxon>Vibrionales</taxon>
        <taxon>Vibrionaceae</taxon>
        <taxon>Vibrio</taxon>
    </lineage>
</organism>
<comment type="subcellular location">
    <subcellularLocation>
        <location evidence="3">Secreted</location>
    </subcellularLocation>
</comment>
<keyword evidence="7" id="KW-0479">Metal-binding</keyword>
<dbReference type="GO" id="GO:0006508">
    <property type="term" value="P:proteolysis"/>
    <property type="evidence" value="ECO:0007669"/>
    <property type="project" value="UniProtKB-KW"/>
</dbReference>
<evidence type="ECO:0000256" key="12">
    <source>
        <dbReference type="ARBA" id="ARBA00023145"/>
    </source>
</evidence>
<dbReference type="InterPro" id="IPR013661">
    <property type="entry name" value="Peptidase_M9_N_dom"/>
</dbReference>
<keyword evidence="5" id="KW-0964">Secreted</keyword>
<evidence type="ECO:0000313" key="16">
    <source>
        <dbReference type="EMBL" id="POB46451.1"/>
    </source>
</evidence>
<evidence type="ECO:0000256" key="1">
    <source>
        <dbReference type="ARBA" id="ARBA00000424"/>
    </source>
</evidence>
<dbReference type="GO" id="GO:0005576">
    <property type="term" value="C:extracellular region"/>
    <property type="evidence" value="ECO:0007669"/>
    <property type="project" value="UniProtKB-SubCell"/>
</dbReference>
<keyword evidence="8" id="KW-0732">Signal</keyword>
<dbReference type="Gene3D" id="2.60.120.380">
    <property type="match status" value="1"/>
</dbReference>
<dbReference type="Pfam" id="PF01752">
    <property type="entry name" value="Peptidase_M9"/>
    <property type="match status" value="1"/>
</dbReference>
<keyword evidence="10" id="KW-0862">Zinc</keyword>
<comment type="caution">
    <text evidence="16">The sequence shown here is derived from an EMBL/GenBank/DDBJ whole genome shotgun (WGS) entry which is preliminary data.</text>
</comment>
<reference evidence="16 17" key="1">
    <citation type="journal article" date="2018" name="Front. Microbiol.">
        <title>Phylogeny of Vibrio vulnificus from the Analysis of the Core-Genome: Implications for Intra-Species Taxonomy.</title>
        <authorList>
            <person name="Roig F.J."/>
            <person name="Gonzalez-Candelas F."/>
            <person name="Sanjuan E."/>
            <person name="Fouz B."/>
            <person name="Feil E.J."/>
            <person name="Llorens C."/>
            <person name="Baker-Austin C."/>
            <person name="Oliver J.D."/>
            <person name="Danin-Poleg Y."/>
            <person name="Gibas C.J."/>
            <person name="Kashi Y."/>
            <person name="Gulig P.A."/>
            <person name="Morrison S.S."/>
            <person name="Amaro C."/>
        </authorList>
    </citation>
    <scope>NUCLEOTIDE SEQUENCE [LARGE SCALE GENOMIC DNA]</scope>
    <source>
        <strain evidence="16 17">CECT4608</strain>
    </source>
</reference>
<keyword evidence="12" id="KW-0865">Zymogen</keyword>
<dbReference type="Proteomes" id="UP000237466">
    <property type="component" value="Unassembled WGS sequence"/>
</dbReference>
<evidence type="ECO:0000256" key="14">
    <source>
        <dbReference type="SAM" id="MobiDB-lite"/>
    </source>
</evidence>
<dbReference type="GO" id="GO:0008270">
    <property type="term" value="F:zinc ion binding"/>
    <property type="evidence" value="ECO:0007669"/>
    <property type="project" value="InterPro"/>
</dbReference>
<protein>
    <recommendedName>
        <fullName evidence="4">microbial collagenase</fullName>
        <ecNumber evidence="4">3.4.24.3</ecNumber>
    </recommendedName>
</protein>
<evidence type="ECO:0000256" key="5">
    <source>
        <dbReference type="ARBA" id="ARBA00022525"/>
    </source>
</evidence>